<comment type="caution">
    <text evidence="2">The sequence shown here is derived from an EMBL/GenBank/DDBJ whole genome shotgun (WGS) entry which is preliminary data.</text>
</comment>
<dbReference type="PANTHER" id="PTHR34047:SF8">
    <property type="entry name" value="PROTEIN YKFC"/>
    <property type="match status" value="1"/>
</dbReference>
<dbReference type="AlphaFoldDB" id="A0A6B3VZC3"/>
<evidence type="ECO:0000313" key="4">
    <source>
        <dbReference type="Proteomes" id="UP000570010"/>
    </source>
</evidence>
<organism evidence="2 3">
    <name type="scientific">Bacillus aquiflavi</name>
    <dbReference type="NCBI Taxonomy" id="2672567"/>
    <lineage>
        <taxon>Bacteria</taxon>
        <taxon>Bacillati</taxon>
        <taxon>Bacillota</taxon>
        <taxon>Bacilli</taxon>
        <taxon>Bacillales</taxon>
        <taxon>Bacillaceae</taxon>
        <taxon>Bacillus</taxon>
    </lineage>
</organism>
<name>A0A6B3VZC3_9BACI</name>
<keyword evidence="3" id="KW-1185">Reference proteome</keyword>
<evidence type="ECO:0000313" key="3">
    <source>
        <dbReference type="Proteomes" id="UP000472971"/>
    </source>
</evidence>
<reference evidence="1 4" key="2">
    <citation type="submission" date="2020-07" db="EMBL/GenBank/DDBJ databases">
        <authorList>
            <person name="Feng H."/>
        </authorList>
    </citation>
    <scope>NUCLEOTIDE SEQUENCE [LARGE SCALE GENOMIC DNA]</scope>
    <source>
        <strain evidence="4">s-12</strain>
        <strain evidence="1">S-12</strain>
    </source>
</reference>
<dbReference type="InterPro" id="IPR051083">
    <property type="entry name" value="GrpII_Intron_Splice-Mob/Def"/>
</dbReference>
<reference evidence="2 3" key="1">
    <citation type="submission" date="2020-02" db="EMBL/GenBank/DDBJ databases">
        <title>Bacillus aquiflavi sp. nov., isolated from yellow water of strong flavor Chinese baijiu in Yibin region of China.</title>
        <authorList>
            <person name="Xie J."/>
        </authorList>
    </citation>
    <scope>NUCLEOTIDE SEQUENCE [LARGE SCALE GENOMIC DNA]</scope>
    <source>
        <strain evidence="2 3">3H-10</strain>
    </source>
</reference>
<dbReference type="InterPro" id="IPR043502">
    <property type="entry name" value="DNA/RNA_pol_sf"/>
</dbReference>
<dbReference type="Proteomes" id="UP000570010">
    <property type="component" value="Unassembled WGS sequence"/>
</dbReference>
<evidence type="ECO:0000313" key="1">
    <source>
        <dbReference type="EMBL" id="MBA4536593.1"/>
    </source>
</evidence>
<sequence length="81" mass="9802">MFEKQFSEYCYGFRPRRMCEMAVVQALEYINAGYEWLVDIDLERFFDTVHHNKLMKIISHTIRENDFKTALSLFVDDCLIR</sequence>
<protein>
    <submittedName>
        <fullName evidence="2">Uncharacterized protein</fullName>
    </submittedName>
</protein>
<dbReference type="SUPFAM" id="SSF56672">
    <property type="entry name" value="DNA/RNA polymerases"/>
    <property type="match status" value="1"/>
</dbReference>
<dbReference type="RefSeq" id="WP_163241050.1">
    <property type="nucleotide sequence ID" value="NZ_JAAIWN010000009.1"/>
</dbReference>
<proteinExistence type="predicted"/>
<dbReference type="PANTHER" id="PTHR34047">
    <property type="entry name" value="NUCLEAR INTRON MATURASE 1, MITOCHONDRIAL-RELATED"/>
    <property type="match status" value="1"/>
</dbReference>
<gene>
    <name evidence="2" type="ORF">G4D64_05385</name>
    <name evidence="1" type="ORF">H1Z61_05420</name>
</gene>
<dbReference type="EMBL" id="JAAIWN010000009">
    <property type="protein sequence ID" value="NEY80961.1"/>
    <property type="molecule type" value="Genomic_DNA"/>
</dbReference>
<evidence type="ECO:0000313" key="2">
    <source>
        <dbReference type="EMBL" id="NEY80961.1"/>
    </source>
</evidence>
<accession>A0A6B3VZC3</accession>
<dbReference type="Proteomes" id="UP000472971">
    <property type="component" value="Unassembled WGS sequence"/>
</dbReference>
<dbReference type="EMBL" id="JACEIO010000009">
    <property type="protein sequence ID" value="MBA4536593.1"/>
    <property type="molecule type" value="Genomic_DNA"/>
</dbReference>